<reference evidence="1 2" key="1">
    <citation type="journal article" date="2020" name="Nature">
        <title>Six reference-quality genomes reveal evolution of bat adaptations.</title>
        <authorList>
            <person name="Jebb D."/>
            <person name="Huang Z."/>
            <person name="Pippel M."/>
            <person name="Hughes G.M."/>
            <person name="Lavrichenko K."/>
            <person name="Devanna P."/>
            <person name="Winkler S."/>
            <person name="Jermiin L.S."/>
            <person name="Skirmuntt E.C."/>
            <person name="Katzourakis A."/>
            <person name="Burkitt-Gray L."/>
            <person name="Ray D.A."/>
            <person name="Sullivan K.A.M."/>
            <person name="Roscito J.G."/>
            <person name="Kirilenko B.M."/>
            <person name="Davalos L.M."/>
            <person name="Corthals A.P."/>
            <person name="Power M.L."/>
            <person name="Jones G."/>
            <person name="Ransome R.D."/>
            <person name="Dechmann D.K.N."/>
            <person name="Locatelli A.G."/>
            <person name="Puechmaille S.J."/>
            <person name="Fedrigo O."/>
            <person name="Jarvis E.D."/>
            <person name="Hiller M."/>
            <person name="Vernes S.C."/>
            <person name="Myers E.W."/>
            <person name="Teeling E.C."/>
        </authorList>
    </citation>
    <scope>NUCLEOTIDE SEQUENCE [LARGE SCALE GENOMIC DNA]</scope>
    <source>
        <strain evidence="1">MPipKuh1</strain>
        <tissue evidence="1">Flight muscle</tissue>
    </source>
</reference>
<evidence type="ECO:0000313" key="2">
    <source>
        <dbReference type="Proteomes" id="UP000558488"/>
    </source>
</evidence>
<accession>A0A7J7ZFI2</accession>
<dbReference type="AlphaFoldDB" id="A0A7J7ZFI2"/>
<gene>
    <name evidence="1" type="ORF">mPipKuh1_000689</name>
</gene>
<dbReference type="EMBL" id="JACAGB010000003">
    <property type="protein sequence ID" value="KAF6372859.1"/>
    <property type="molecule type" value="Genomic_DNA"/>
</dbReference>
<name>A0A7J7ZFI2_PIPKU</name>
<keyword evidence="2" id="KW-1185">Reference proteome</keyword>
<protein>
    <submittedName>
        <fullName evidence="1">Ankyrin repeat domain 10</fullName>
    </submittedName>
</protein>
<comment type="caution">
    <text evidence="1">The sequence shown here is derived from an EMBL/GenBank/DDBJ whole genome shotgun (WGS) entry which is preliminary data.</text>
</comment>
<organism evidence="1 2">
    <name type="scientific">Pipistrellus kuhlii</name>
    <name type="common">Kuhl's pipistrelle</name>
    <dbReference type="NCBI Taxonomy" id="59472"/>
    <lineage>
        <taxon>Eukaryota</taxon>
        <taxon>Metazoa</taxon>
        <taxon>Chordata</taxon>
        <taxon>Craniata</taxon>
        <taxon>Vertebrata</taxon>
        <taxon>Euteleostomi</taxon>
        <taxon>Mammalia</taxon>
        <taxon>Eutheria</taxon>
        <taxon>Laurasiatheria</taxon>
        <taxon>Chiroptera</taxon>
        <taxon>Yangochiroptera</taxon>
        <taxon>Vespertilionidae</taxon>
        <taxon>Pipistrellus</taxon>
    </lineage>
</organism>
<proteinExistence type="predicted"/>
<sequence>MGTNRKRCLEDSEPFEVKKARTEAQSLDYCMPLVNSEAEDDAEKMHVDREFAVVTGGSGQFPVSCNNSPMVEDTTQQEGGSVGPKEIEIYTVSAMQTPCRCKNQYAYYF</sequence>
<dbReference type="Proteomes" id="UP000558488">
    <property type="component" value="Unassembled WGS sequence"/>
</dbReference>
<evidence type="ECO:0000313" key="1">
    <source>
        <dbReference type="EMBL" id="KAF6372859.1"/>
    </source>
</evidence>